<dbReference type="AlphaFoldDB" id="A0AAI8YCS0"/>
<dbReference type="PROSITE" id="PS00217">
    <property type="entry name" value="SUGAR_TRANSPORT_2"/>
    <property type="match status" value="1"/>
</dbReference>
<evidence type="ECO:0000256" key="4">
    <source>
        <dbReference type="ARBA" id="ARBA00022692"/>
    </source>
</evidence>
<dbReference type="InterPro" id="IPR003663">
    <property type="entry name" value="Sugar/inositol_transpt"/>
</dbReference>
<gene>
    <name evidence="10" type="ORF">KHLLAP_LOCUS420</name>
</gene>
<evidence type="ECO:0000313" key="10">
    <source>
        <dbReference type="EMBL" id="CAJ2499952.1"/>
    </source>
</evidence>
<dbReference type="GO" id="GO:0005351">
    <property type="term" value="F:carbohydrate:proton symporter activity"/>
    <property type="evidence" value="ECO:0007669"/>
    <property type="project" value="TreeGrafter"/>
</dbReference>
<accession>A0AAI8YCS0</accession>
<dbReference type="Pfam" id="PF00083">
    <property type="entry name" value="Sugar_tr"/>
    <property type="match status" value="1"/>
</dbReference>
<evidence type="ECO:0000256" key="7">
    <source>
        <dbReference type="RuleBase" id="RU003346"/>
    </source>
</evidence>
<dbReference type="PRINTS" id="PR00171">
    <property type="entry name" value="SUGRTRNSPORT"/>
</dbReference>
<evidence type="ECO:0000256" key="1">
    <source>
        <dbReference type="ARBA" id="ARBA00004141"/>
    </source>
</evidence>
<feature type="transmembrane region" description="Helical" evidence="8">
    <location>
        <begin position="53"/>
        <end position="70"/>
    </location>
</feature>
<sequence length="478" mass="51822">MLSLPAHQKRTLVIASYVSLSGLLYGLDTGSIGPITTMPQFSESIGILTPARQGIYVASILLAAAASSLASGHVSDAISRRYSILAGGLLSIVGTVLSAASPSFAVLILARVISGVGYGQCIAVSTVYLIELAPKSIRGVAACTVQLYMVLGISIGYFIAYGSQSIPNSMAWRIPFIAQACCAAVLTAGVFFIPFSPRWLLQDGRRDQAVEVLTRFRGSSLEVQREMGEIDTSLEENKHTDSMGFLVMFQQRYFKRTALGVFLMSFQRLTGIDVVLYYAPIIFQQAGINSTQSTFVASGVSGLVMLIATIPAQIWIDRWGRRRPLIYGGAAMSACLIVIGSLYARFSVHDEHGIKMSSSTAEWSVIVLTYIFVANFSWSWAVVAKIYACEIIPTHIRAKVASLELLANWMVDFAVTMSAPLFLQSSPSSPYFLYGFATVLAVAVCVMMPETQGKSLEEIEREFEKPKDIPLPITSTSA</sequence>
<organism evidence="10 11">
    <name type="scientific">Anthostomella pinea</name>
    <dbReference type="NCBI Taxonomy" id="933095"/>
    <lineage>
        <taxon>Eukaryota</taxon>
        <taxon>Fungi</taxon>
        <taxon>Dikarya</taxon>
        <taxon>Ascomycota</taxon>
        <taxon>Pezizomycotina</taxon>
        <taxon>Sordariomycetes</taxon>
        <taxon>Xylariomycetidae</taxon>
        <taxon>Xylariales</taxon>
        <taxon>Xylariaceae</taxon>
        <taxon>Anthostomella</taxon>
    </lineage>
</organism>
<feature type="transmembrane region" description="Helical" evidence="8">
    <location>
        <begin position="431"/>
        <end position="449"/>
    </location>
</feature>
<evidence type="ECO:0000256" key="5">
    <source>
        <dbReference type="ARBA" id="ARBA00022989"/>
    </source>
</evidence>
<dbReference type="InterPro" id="IPR005828">
    <property type="entry name" value="MFS_sugar_transport-like"/>
</dbReference>
<feature type="transmembrane region" description="Helical" evidence="8">
    <location>
        <begin position="12"/>
        <end position="33"/>
    </location>
</feature>
<feature type="domain" description="Major facilitator superfamily (MFS) profile" evidence="9">
    <location>
        <begin position="14"/>
        <end position="452"/>
    </location>
</feature>
<comment type="similarity">
    <text evidence="2 7">Belongs to the major facilitator superfamily. Sugar transporter (TC 2.A.1.1) family.</text>
</comment>
<dbReference type="NCBIfam" id="TIGR00879">
    <property type="entry name" value="SP"/>
    <property type="match status" value="1"/>
</dbReference>
<dbReference type="EMBL" id="CAUWAG010000003">
    <property type="protein sequence ID" value="CAJ2499952.1"/>
    <property type="molecule type" value="Genomic_DNA"/>
</dbReference>
<evidence type="ECO:0000313" key="11">
    <source>
        <dbReference type="Proteomes" id="UP001295740"/>
    </source>
</evidence>
<feature type="transmembrane region" description="Helical" evidence="8">
    <location>
        <begin position="137"/>
        <end position="160"/>
    </location>
</feature>
<dbReference type="InterPro" id="IPR005829">
    <property type="entry name" value="Sugar_transporter_CS"/>
</dbReference>
<evidence type="ECO:0000256" key="6">
    <source>
        <dbReference type="ARBA" id="ARBA00023136"/>
    </source>
</evidence>
<feature type="transmembrane region" description="Helical" evidence="8">
    <location>
        <begin position="295"/>
        <end position="316"/>
    </location>
</feature>
<feature type="transmembrane region" description="Helical" evidence="8">
    <location>
        <begin position="258"/>
        <end position="283"/>
    </location>
</feature>
<keyword evidence="5 8" id="KW-1133">Transmembrane helix</keyword>
<dbReference type="PANTHER" id="PTHR48022">
    <property type="entry name" value="PLASTIDIC GLUCOSE TRANSPORTER 4"/>
    <property type="match status" value="1"/>
</dbReference>
<feature type="transmembrane region" description="Helical" evidence="8">
    <location>
        <begin position="405"/>
        <end position="425"/>
    </location>
</feature>
<evidence type="ECO:0000256" key="3">
    <source>
        <dbReference type="ARBA" id="ARBA00022448"/>
    </source>
</evidence>
<feature type="transmembrane region" description="Helical" evidence="8">
    <location>
        <begin position="82"/>
        <end position="100"/>
    </location>
</feature>
<feature type="transmembrane region" description="Helical" evidence="8">
    <location>
        <begin position="172"/>
        <end position="195"/>
    </location>
</feature>
<evidence type="ECO:0000259" key="9">
    <source>
        <dbReference type="PROSITE" id="PS50850"/>
    </source>
</evidence>
<keyword evidence="4 8" id="KW-0812">Transmembrane</keyword>
<evidence type="ECO:0000256" key="8">
    <source>
        <dbReference type="SAM" id="Phobius"/>
    </source>
</evidence>
<dbReference type="InterPro" id="IPR050360">
    <property type="entry name" value="MFS_Sugar_Transporters"/>
</dbReference>
<comment type="subcellular location">
    <subcellularLocation>
        <location evidence="1">Membrane</location>
        <topology evidence="1">Multi-pass membrane protein</topology>
    </subcellularLocation>
</comment>
<comment type="caution">
    <text evidence="10">The sequence shown here is derived from an EMBL/GenBank/DDBJ whole genome shotgun (WGS) entry which is preliminary data.</text>
</comment>
<dbReference type="SUPFAM" id="SSF103473">
    <property type="entry name" value="MFS general substrate transporter"/>
    <property type="match status" value="1"/>
</dbReference>
<keyword evidence="11" id="KW-1185">Reference proteome</keyword>
<feature type="transmembrane region" description="Helical" evidence="8">
    <location>
        <begin position="325"/>
        <end position="343"/>
    </location>
</feature>
<name>A0AAI8YCS0_9PEZI</name>
<dbReference type="PROSITE" id="PS50850">
    <property type="entry name" value="MFS"/>
    <property type="match status" value="1"/>
</dbReference>
<evidence type="ECO:0000256" key="2">
    <source>
        <dbReference type="ARBA" id="ARBA00010992"/>
    </source>
</evidence>
<dbReference type="FunFam" id="1.20.1250.20:FF:000134">
    <property type="entry name" value="MFS sugar transporter protein"/>
    <property type="match status" value="1"/>
</dbReference>
<dbReference type="GO" id="GO:0016020">
    <property type="term" value="C:membrane"/>
    <property type="evidence" value="ECO:0007669"/>
    <property type="project" value="UniProtKB-SubCell"/>
</dbReference>
<keyword evidence="3 7" id="KW-0813">Transport</keyword>
<protein>
    <submittedName>
        <fullName evidence="10">Uu.00g028050.m01.CDS01</fullName>
    </submittedName>
</protein>
<dbReference type="Gene3D" id="1.20.1250.20">
    <property type="entry name" value="MFS general substrate transporter like domains"/>
    <property type="match status" value="1"/>
</dbReference>
<dbReference type="Proteomes" id="UP001295740">
    <property type="component" value="Unassembled WGS sequence"/>
</dbReference>
<dbReference type="InterPro" id="IPR036259">
    <property type="entry name" value="MFS_trans_sf"/>
</dbReference>
<dbReference type="PANTHER" id="PTHR48022:SF20">
    <property type="entry name" value="MAJOR FACILITATOR SUPERFAMILY (MFS) PROFILE DOMAIN-CONTAINING PROTEIN-RELATED"/>
    <property type="match status" value="1"/>
</dbReference>
<keyword evidence="6 8" id="KW-0472">Membrane</keyword>
<reference evidence="10" key="1">
    <citation type="submission" date="2023-10" db="EMBL/GenBank/DDBJ databases">
        <authorList>
            <person name="Hackl T."/>
        </authorList>
    </citation>
    <scope>NUCLEOTIDE SEQUENCE</scope>
</reference>
<feature type="transmembrane region" description="Helical" evidence="8">
    <location>
        <begin position="363"/>
        <end position="384"/>
    </location>
</feature>
<dbReference type="InterPro" id="IPR020846">
    <property type="entry name" value="MFS_dom"/>
</dbReference>
<feature type="transmembrane region" description="Helical" evidence="8">
    <location>
        <begin position="106"/>
        <end position="130"/>
    </location>
</feature>
<proteinExistence type="inferred from homology"/>